<reference evidence="2 3" key="1">
    <citation type="submission" date="2021-04" db="EMBL/GenBank/DDBJ databases">
        <authorList>
            <person name="Bliznina A."/>
        </authorList>
    </citation>
    <scope>NUCLEOTIDE SEQUENCE [LARGE SCALE GENOMIC DNA]</scope>
</reference>
<name>A0ABN7SFL4_OIKDI</name>
<dbReference type="SMART" id="SM00228">
    <property type="entry name" value="PDZ"/>
    <property type="match status" value="1"/>
</dbReference>
<sequence length="129" mass="14246">MNRRLSDPEMTAPPETLAWLEEFGFKVDLTGRKKHSFDSSNSSFDNYAFDEADKTILPLGIGLRSTFDGTHTISFVQPGSPAHLAGIQKNEKLLKINGKLTNQLASYQIAKILSTDPGKLHLVVETEIS</sequence>
<protein>
    <submittedName>
        <fullName evidence="2">Oidioi.mRNA.OKI2018_I69.XSR.g14691.t1.cds</fullName>
    </submittedName>
</protein>
<dbReference type="SUPFAM" id="SSF50156">
    <property type="entry name" value="PDZ domain-like"/>
    <property type="match status" value="1"/>
</dbReference>
<dbReference type="CDD" id="cd00136">
    <property type="entry name" value="PDZ_canonical"/>
    <property type="match status" value="1"/>
</dbReference>
<dbReference type="Gene3D" id="2.30.42.10">
    <property type="match status" value="1"/>
</dbReference>
<feature type="domain" description="PDZ" evidence="1">
    <location>
        <begin position="46"/>
        <end position="128"/>
    </location>
</feature>
<dbReference type="PROSITE" id="PS50106">
    <property type="entry name" value="PDZ"/>
    <property type="match status" value="1"/>
</dbReference>
<evidence type="ECO:0000313" key="2">
    <source>
        <dbReference type="EMBL" id="CAG5096592.1"/>
    </source>
</evidence>
<dbReference type="InterPro" id="IPR001478">
    <property type="entry name" value="PDZ"/>
</dbReference>
<dbReference type="Proteomes" id="UP001158576">
    <property type="component" value="Chromosome XSR"/>
</dbReference>
<dbReference type="InterPro" id="IPR036034">
    <property type="entry name" value="PDZ_sf"/>
</dbReference>
<dbReference type="Pfam" id="PF17820">
    <property type="entry name" value="PDZ_6"/>
    <property type="match status" value="1"/>
</dbReference>
<accession>A0ABN7SFL4</accession>
<gene>
    <name evidence="2" type="ORF">OKIOD_LOCUS6249</name>
</gene>
<organism evidence="2 3">
    <name type="scientific">Oikopleura dioica</name>
    <name type="common">Tunicate</name>
    <dbReference type="NCBI Taxonomy" id="34765"/>
    <lineage>
        <taxon>Eukaryota</taxon>
        <taxon>Metazoa</taxon>
        <taxon>Chordata</taxon>
        <taxon>Tunicata</taxon>
        <taxon>Appendicularia</taxon>
        <taxon>Copelata</taxon>
        <taxon>Oikopleuridae</taxon>
        <taxon>Oikopleura</taxon>
    </lineage>
</organism>
<dbReference type="InterPro" id="IPR041489">
    <property type="entry name" value="PDZ_6"/>
</dbReference>
<dbReference type="EMBL" id="OU015569">
    <property type="protein sequence ID" value="CAG5096592.1"/>
    <property type="molecule type" value="Genomic_DNA"/>
</dbReference>
<evidence type="ECO:0000259" key="1">
    <source>
        <dbReference type="PROSITE" id="PS50106"/>
    </source>
</evidence>
<proteinExistence type="predicted"/>
<evidence type="ECO:0000313" key="3">
    <source>
        <dbReference type="Proteomes" id="UP001158576"/>
    </source>
</evidence>
<keyword evidence="3" id="KW-1185">Reference proteome</keyword>